<name>A0A146G9Z7_TERSA</name>
<reference evidence="2" key="1">
    <citation type="journal article" date="2017" name="Genome Announc.">
        <title>Draft Genome Sequence of Terrimicrobium sacchariphilum NM-5T, a Facultative Anaerobic Soil Bacterium of the Class Spartobacteria.</title>
        <authorList>
            <person name="Qiu Y.L."/>
            <person name="Tourlousse D.M."/>
            <person name="Matsuura N."/>
            <person name="Ohashi A."/>
            <person name="Sekiguchi Y."/>
        </authorList>
    </citation>
    <scope>NUCLEOTIDE SEQUENCE [LARGE SCALE GENOMIC DNA]</scope>
    <source>
        <strain evidence="2">NM-5</strain>
    </source>
</reference>
<dbReference type="InParanoid" id="A0A146G9Z7"/>
<evidence type="ECO:0000313" key="1">
    <source>
        <dbReference type="EMBL" id="GAT34072.1"/>
    </source>
</evidence>
<dbReference type="Proteomes" id="UP000076023">
    <property type="component" value="Unassembled WGS sequence"/>
</dbReference>
<evidence type="ECO:0008006" key="3">
    <source>
        <dbReference type="Google" id="ProtNLM"/>
    </source>
</evidence>
<dbReference type="AlphaFoldDB" id="A0A146G9Z7"/>
<sequence>MSNPSLCAAIGLALVAPLADLPAQSVAVAPSGVVSTTITAGTGAVKKMSLISLPLLETATLSGKSVGRFSSVTSTTFTDTSSGWTPGELSTAATPKLLLITSGAAEGYMFLISTATQNTATTATISASDSAVADLTTLGIATGANGDTYRILNCDTLASLFGTPESTGVLGGATAATADTLVLVVNGASNTYFYKTDVTPNRWTKSALGNPDASSTPVLPYYGIQYSRLGTSPITLTVTGDVPANLRKTFVKNSGTTFLAQFWPVDTSLASTAISSLPGWASGATANVSDTILIMSNGISSTFWFDGTDWRKSALGTPISNSVVIPAGSTVSLVKKGTASGFSLLSQNIPYTLQ</sequence>
<dbReference type="RefSeq" id="WP_075079739.1">
    <property type="nucleotide sequence ID" value="NZ_BDCO01000002.1"/>
</dbReference>
<gene>
    <name evidence="1" type="ORF">TSACC_22495</name>
</gene>
<accession>A0A146G9Z7</accession>
<protein>
    <recommendedName>
        <fullName evidence="3">TIGR02597 family protein</fullName>
    </recommendedName>
</protein>
<dbReference type="EMBL" id="BDCO01000002">
    <property type="protein sequence ID" value="GAT34072.1"/>
    <property type="molecule type" value="Genomic_DNA"/>
</dbReference>
<dbReference type="OrthoDB" id="9820212at2"/>
<proteinExistence type="predicted"/>
<keyword evidence="2" id="KW-1185">Reference proteome</keyword>
<organism evidence="1 2">
    <name type="scientific">Terrimicrobium sacchariphilum</name>
    <dbReference type="NCBI Taxonomy" id="690879"/>
    <lineage>
        <taxon>Bacteria</taxon>
        <taxon>Pseudomonadati</taxon>
        <taxon>Verrucomicrobiota</taxon>
        <taxon>Terrimicrobiia</taxon>
        <taxon>Terrimicrobiales</taxon>
        <taxon>Terrimicrobiaceae</taxon>
        <taxon>Terrimicrobium</taxon>
    </lineage>
</organism>
<evidence type="ECO:0000313" key="2">
    <source>
        <dbReference type="Proteomes" id="UP000076023"/>
    </source>
</evidence>
<comment type="caution">
    <text evidence="1">The sequence shown here is derived from an EMBL/GenBank/DDBJ whole genome shotgun (WGS) entry which is preliminary data.</text>
</comment>
<dbReference type="STRING" id="690879.TSACC_22495"/>